<keyword evidence="9" id="KW-1185">Reference proteome</keyword>
<dbReference type="PIRSF" id="PIRSF029764">
    <property type="entry name" value="RSM25"/>
    <property type="match status" value="1"/>
</dbReference>
<keyword evidence="3 8" id="KW-0689">Ribosomal protein</keyword>
<protein>
    <recommendedName>
        <fullName evidence="6">Small ribosomal subunit protein mS23</fullName>
    </recommendedName>
    <alternativeName>
        <fullName evidence="7">37S ribosomal protein S25, mitochondrial</fullName>
    </alternativeName>
</protein>
<evidence type="ECO:0000256" key="4">
    <source>
        <dbReference type="ARBA" id="ARBA00023128"/>
    </source>
</evidence>
<reference evidence="8 9" key="1">
    <citation type="submission" date="2019-04" db="EMBL/GenBank/DDBJ databases">
        <title>Comparative genomics and transcriptomics to analyze fruiting body development in filamentous ascomycetes.</title>
        <authorList>
            <consortium name="DOE Joint Genome Institute"/>
            <person name="Lutkenhaus R."/>
            <person name="Traeger S."/>
            <person name="Breuer J."/>
            <person name="Kuo A."/>
            <person name="Lipzen A."/>
            <person name="Pangilinan J."/>
            <person name="Dilworth D."/>
            <person name="Sandor L."/>
            <person name="Poggeler S."/>
            <person name="Barry K."/>
            <person name="Grigoriev I.V."/>
            <person name="Nowrousian M."/>
        </authorList>
    </citation>
    <scope>NUCLEOTIDE SEQUENCE [LARGE SCALE GENOMIC DNA]</scope>
    <source>
        <strain evidence="8 9">CBS 389.68</strain>
    </source>
</reference>
<evidence type="ECO:0000256" key="5">
    <source>
        <dbReference type="ARBA" id="ARBA00023274"/>
    </source>
</evidence>
<dbReference type="GO" id="GO:0005763">
    <property type="term" value="C:mitochondrial small ribosomal subunit"/>
    <property type="evidence" value="ECO:0007669"/>
    <property type="project" value="InterPro"/>
</dbReference>
<dbReference type="InterPro" id="IPR059242">
    <property type="entry name" value="mS23_dom"/>
</dbReference>
<proteinExistence type="inferred from homology"/>
<dbReference type="InterPro" id="IPR016939">
    <property type="entry name" value="Ribosomal_mS23_fun"/>
</dbReference>
<evidence type="ECO:0000256" key="1">
    <source>
        <dbReference type="ARBA" id="ARBA00004173"/>
    </source>
</evidence>
<dbReference type="PANTHER" id="PTHR37799:SF1">
    <property type="entry name" value="SMALL RIBOSOMAL SUBUNIT PROTEIN MS23"/>
    <property type="match status" value="1"/>
</dbReference>
<dbReference type="CDD" id="cd23701">
    <property type="entry name" value="At1g26750"/>
    <property type="match status" value="1"/>
</dbReference>
<organism evidence="8 9">
    <name type="scientific">Ascodesmis nigricans</name>
    <dbReference type="NCBI Taxonomy" id="341454"/>
    <lineage>
        <taxon>Eukaryota</taxon>
        <taxon>Fungi</taxon>
        <taxon>Dikarya</taxon>
        <taxon>Ascomycota</taxon>
        <taxon>Pezizomycotina</taxon>
        <taxon>Pezizomycetes</taxon>
        <taxon>Pezizales</taxon>
        <taxon>Ascodesmidaceae</taxon>
        <taxon>Ascodesmis</taxon>
    </lineage>
</organism>
<evidence type="ECO:0000256" key="3">
    <source>
        <dbReference type="ARBA" id="ARBA00022980"/>
    </source>
</evidence>
<keyword evidence="5" id="KW-0687">Ribonucleoprotein</keyword>
<dbReference type="AlphaFoldDB" id="A0A4V3SJB5"/>
<accession>A0A4V3SJB5</accession>
<evidence type="ECO:0000256" key="7">
    <source>
        <dbReference type="ARBA" id="ARBA00035421"/>
    </source>
</evidence>
<dbReference type="EMBL" id="ML220114">
    <property type="protein sequence ID" value="TGZ83325.1"/>
    <property type="molecule type" value="Genomic_DNA"/>
</dbReference>
<dbReference type="Proteomes" id="UP000298138">
    <property type="component" value="Unassembled WGS sequence"/>
</dbReference>
<sequence length="207" mass="24289">RYLAPLRVLQTATRMLESGYISQEPVWFRAVAEIPPTTTIVRTPPVLFQNRSHKAKGGRKVRNLFKPQKIIYPEDELRQQFFKDHPWELARPRVLVENDGRDHDRYDWSNIQQRNKALDGESVVQRQMWLMVNKGMSQTAAYDLARKEFYDLRMQEDIERRIASEEAQATGAYFGKTYIDVGVELEGKVLEDWKEKATKLAMMKKGR</sequence>
<dbReference type="InParanoid" id="A0A4V3SJB5"/>
<keyword evidence="4" id="KW-0496">Mitochondrion</keyword>
<dbReference type="GO" id="GO:0003735">
    <property type="term" value="F:structural constituent of ribosome"/>
    <property type="evidence" value="ECO:0007669"/>
    <property type="project" value="InterPro"/>
</dbReference>
<comment type="subcellular location">
    <subcellularLocation>
        <location evidence="1">Mitochondrion</location>
    </subcellularLocation>
</comment>
<gene>
    <name evidence="8" type="ORF">EX30DRAFT_289222</name>
</gene>
<feature type="non-terminal residue" evidence="8">
    <location>
        <position position="1"/>
    </location>
</feature>
<comment type="similarity">
    <text evidence="2">Belongs to the mitochondrion-specific ribosomal protein mS23 family.</text>
</comment>
<evidence type="ECO:0000256" key="6">
    <source>
        <dbReference type="ARBA" id="ARBA00035137"/>
    </source>
</evidence>
<dbReference type="PANTHER" id="PTHR37799">
    <property type="entry name" value="37S RIBOSOMAL PROTEIN S25, MITOCHONDRIAL"/>
    <property type="match status" value="1"/>
</dbReference>
<dbReference type="OrthoDB" id="5542239at2759"/>
<evidence type="ECO:0000313" key="8">
    <source>
        <dbReference type="EMBL" id="TGZ83325.1"/>
    </source>
</evidence>
<evidence type="ECO:0000313" key="9">
    <source>
        <dbReference type="Proteomes" id="UP000298138"/>
    </source>
</evidence>
<dbReference type="STRING" id="341454.A0A4V3SJB5"/>
<dbReference type="FunCoup" id="A0A4V3SJB5">
    <property type="interactions" value="123"/>
</dbReference>
<evidence type="ECO:0000256" key="2">
    <source>
        <dbReference type="ARBA" id="ARBA00009864"/>
    </source>
</evidence>
<feature type="non-terminal residue" evidence="8">
    <location>
        <position position="207"/>
    </location>
</feature>
<name>A0A4V3SJB5_9PEZI</name>
<dbReference type="Pfam" id="PF13741">
    <property type="entry name" value="MRP-S25"/>
    <property type="match status" value="1"/>
</dbReference>